<accession>A0A4Q2U763</accession>
<dbReference type="Pfam" id="PF00534">
    <property type="entry name" value="Glycos_transf_1"/>
    <property type="match status" value="1"/>
</dbReference>
<evidence type="ECO:0000259" key="2">
    <source>
        <dbReference type="Pfam" id="PF13439"/>
    </source>
</evidence>
<dbReference type="InterPro" id="IPR001296">
    <property type="entry name" value="Glyco_trans_1"/>
</dbReference>
<proteinExistence type="predicted"/>
<organism evidence="3 4">
    <name type="scientific">Lichenibacterium minor</name>
    <dbReference type="NCBI Taxonomy" id="2316528"/>
    <lineage>
        <taxon>Bacteria</taxon>
        <taxon>Pseudomonadati</taxon>
        <taxon>Pseudomonadota</taxon>
        <taxon>Alphaproteobacteria</taxon>
        <taxon>Hyphomicrobiales</taxon>
        <taxon>Lichenihabitantaceae</taxon>
        <taxon>Lichenibacterium</taxon>
    </lineage>
</organism>
<dbReference type="CDD" id="cd03819">
    <property type="entry name" value="GT4_WavL-like"/>
    <property type="match status" value="1"/>
</dbReference>
<dbReference type="Pfam" id="PF13439">
    <property type="entry name" value="Glyco_transf_4"/>
    <property type="match status" value="1"/>
</dbReference>
<evidence type="ECO:0000313" key="4">
    <source>
        <dbReference type="Proteomes" id="UP000290759"/>
    </source>
</evidence>
<feature type="domain" description="Glycosyltransferase subfamily 4-like N-terminal" evidence="2">
    <location>
        <begin position="27"/>
        <end position="181"/>
    </location>
</feature>
<keyword evidence="4" id="KW-1185">Reference proteome</keyword>
<evidence type="ECO:0000259" key="1">
    <source>
        <dbReference type="Pfam" id="PF00534"/>
    </source>
</evidence>
<reference evidence="3 4" key="1">
    <citation type="submission" date="2018-12" db="EMBL/GenBank/DDBJ databases">
        <authorList>
            <person name="Grouzdev D.S."/>
            <person name="Krutkina M.S."/>
        </authorList>
    </citation>
    <scope>NUCLEOTIDE SEQUENCE [LARGE SCALE GENOMIC DNA]</scope>
    <source>
        <strain evidence="3 4">RmlP026</strain>
    </source>
</reference>
<feature type="domain" description="Glycosyl transferase family 1" evidence="1">
    <location>
        <begin position="195"/>
        <end position="371"/>
    </location>
</feature>
<name>A0A4Q2U763_9HYPH</name>
<gene>
    <name evidence="3" type="ORF">D3273_17185</name>
</gene>
<dbReference type="AlphaFoldDB" id="A0A4Q2U763"/>
<dbReference type="Proteomes" id="UP000290759">
    <property type="component" value="Unassembled WGS sequence"/>
</dbReference>
<dbReference type="GO" id="GO:0016757">
    <property type="term" value="F:glycosyltransferase activity"/>
    <property type="evidence" value="ECO:0007669"/>
    <property type="project" value="InterPro"/>
</dbReference>
<dbReference type="EMBL" id="QYBB01000021">
    <property type="protein sequence ID" value="RYC30746.1"/>
    <property type="molecule type" value="Genomic_DNA"/>
</dbReference>
<dbReference type="Gene3D" id="3.40.50.2000">
    <property type="entry name" value="Glycogen Phosphorylase B"/>
    <property type="match status" value="2"/>
</dbReference>
<dbReference type="SUPFAM" id="SSF53756">
    <property type="entry name" value="UDP-Glycosyltransferase/glycogen phosphorylase"/>
    <property type="match status" value="1"/>
</dbReference>
<dbReference type="RefSeq" id="WP_129228122.1">
    <property type="nucleotide sequence ID" value="NZ_QYBB01000021.1"/>
</dbReference>
<sequence>MPQASPKGSEDLAGATVLQIIPSLDAGGAERTTIDIAGALVEAGGRALVASRGGRLVSELQARGGIWIPFPAGAKNPAAMAWNVGRLARLIRLERPAVVHARSRAPAWVALGAARLTGVPFMTTFHGAYGGTSALKLRYNSVMARGDVVIANSDYTRGLVTSLYPWAVPQVEVVHRGTDLRQFAPAAVAPARVQKLRSDWGVEVGDRVVLLAARLTSWKGHRVLIEAARLLKAAGLADTSFILAGDPQGRDRYAAELDAAVDDAGLRGVVKRVGHVADMPAAFLAASVVAVPSTKPEAFGRSAVEAQAMGTPVVVSDHGAVPETVLSVPRVAAEARTGWCVPPDDARALALAIGEALALGASARDGMARRAQAHVAEHFSLERMEGATLALYRDVIAGRRRAASTAPSPQAEKGAAAKP</sequence>
<keyword evidence="3" id="KW-0808">Transferase</keyword>
<evidence type="ECO:0000313" key="3">
    <source>
        <dbReference type="EMBL" id="RYC30746.1"/>
    </source>
</evidence>
<dbReference type="OrthoDB" id="5147801at2"/>
<reference evidence="3 4" key="2">
    <citation type="submission" date="2019-02" db="EMBL/GenBank/DDBJ databases">
        <title>'Lichenibacterium ramalinii' gen. nov. sp. nov., 'Lichenibacterium minor' gen. nov. sp. nov.</title>
        <authorList>
            <person name="Pankratov T."/>
        </authorList>
    </citation>
    <scope>NUCLEOTIDE SEQUENCE [LARGE SCALE GENOMIC DNA]</scope>
    <source>
        <strain evidence="3 4">RmlP026</strain>
    </source>
</reference>
<protein>
    <submittedName>
        <fullName evidence="3">Glycosyltransferase</fullName>
    </submittedName>
</protein>
<comment type="caution">
    <text evidence="3">The sequence shown here is derived from an EMBL/GenBank/DDBJ whole genome shotgun (WGS) entry which is preliminary data.</text>
</comment>
<dbReference type="PANTHER" id="PTHR12526">
    <property type="entry name" value="GLYCOSYLTRANSFERASE"/>
    <property type="match status" value="1"/>
</dbReference>
<dbReference type="InterPro" id="IPR028098">
    <property type="entry name" value="Glyco_trans_4-like_N"/>
</dbReference>